<sequence length="47" mass="5417">MNGVFVDSCVLLDLFTDDPNWADWSENILEKSAGMIKYLLDSRHNDK</sequence>
<evidence type="ECO:0000313" key="1">
    <source>
        <dbReference type="EMBL" id="SKA94173.1"/>
    </source>
</evidence>
<protein>
    <recommendedName>
        <fullName evidence="3">PIN domain-containing protein</fullName>
    </recommendedName>
</protein>
<proteinExistence type="predicted"/>
<dbReference type="RefSeq" id="WP_200807138.1">
    <property type="nucleotide sequence ID" value="NZ_FUYB01000026.1"/>
</dbReference>
<name>A0A1T4XXP3_9GAMM</name>
<gene>
    <name evidence="1" type="ORF">SAMN02745130_03622</name>
</gene>
<keyword evidence="2" id="KW-1185">Reference proteome</keyword>
<organism evidence="1 2">
    <name type="scientific">Thiothrix eikelboomii</name>
    <dbReference type="NCBI Taxonomy" id="92487"/>
    <lineage>
        <taxon>Bacteria</taxon>
        <taxon>Pseudomonadati</taxon>
        <taxon>Pseudomonadota</taxon>
        <taxon>Gammaproteobacteria</taxon>
        <taxon>Thiotrichales</taxon>
        <taxon>Thiotrichaceae</taxon>
        <taxon>Thiothrix</taxon>
    </lineage>
</organism>
<reference evidence="1 2" key="1">
    <citation type="submission" date="2017-02" db="EMBL/GenBank/DDBJ databases">
        <authorList>
            <person name="Peterson S.W."/>
        </authorList>
    </citation>
    <scope>NUCLEOTIDE SEQUENCE [LARGE SCALE GENOMIC DNA]</scope>
    <source>
        <strain evidence="1 2">ATCC 49788</strain>
    </source>
</reference>
<dbReference type="STRING" id="92487.SAMN02745130_03622"/>
<accession>A0A1T4XXP3</accession>
<dbReference type="Proteomes" id="UP000190460">
    <property type="component" value="Unassembled WGS sequence"/>
</dbReference>
<evidence type="ECO:0000313" key="2">
    <source>
        <dbReference type="Proteomes" id="UP000190460"/>
    </source>
</evidence>
<dbReference type="EMBL" id="FUYB01000026">
    <property type="protein sequence ID" value="SKA94173.1"/>
    <property type="molecule type" value="Genomic_DNA"/>
</dbReference>
<dbReference type="AlphaFoldDB" id="A0A1T4XXP3"/>
<evidence type="ECO:0008006" key="3">
    <source>
        <dbReference type="Google" id="ProtNLM"/>
    </source>
</evidence>